<dbReference type="RefSeq" id="WP_313833531.1">
    <property type="nucleotide sequence ID" value="NZ_JAQOUE010000001.1"/>
</dbReference>
<gene>
    <name evidence="2" type="ORF">PPG34_11850</name>
</gene>
<name>A0ABU3K9C7_9BACT</name>
<proteinExistence type="predicted"/>
<evidence type="ECO:0000313" key="2">
    <source>
        <dbReference type="EMBL" id="MDT7043049.1"/>
    </source>
</evidence>
<feature type="region of interest" description="Disordered" evidence="1">
    <location>
        <begin position="1"/>
        <end position="22"/>
    </location>
</feature>
<dbReference type="EMBL" id="JAQOUE010000001">
    <property type="protein sequence ID" value="MDT7043049.1"/>
    <property type="molecule type" value="Genomic_DNA"/>
</dbReference>
<reference evidence="2 3" key="1">
    <citation type="journal article" date="2023" name="ISME J.">
        <title>Cultivation and genomic characterization of novel and ubiquitous marine nitrite-oxidizing bacteria from the Nitrospirales.</title>
        <authorList>
            <person name="Mueller A.J."/>
            <person name="Daebeler A."/>
            <person name="Herbold C.W."/>
            <person name="Kirkegaard R.H."/>
            <person name="Daims H."/>
        </authorList>
    </citation>
    <scope>NUCLEOTIDE SEQUENCE [LARGE SCALE GENOMIC DNA]</scope>
    <source>
        <strain evidence="2 3">EB</strain>
    </source>
</reference>
<sequence>MSVNSSRRKARLEAKRSDGQPATRVHIRPVVARAPSGVVEHCLKCQGWIVVQEIDLSKKLEMRCLNCGWQPQYGQRVIQETEEARSIRRFTADLFGGMSSDLPSTPLEESFQRIDFSKRTKSR</sequence>
<protein>
    <submittedName>
        <fullName evidence="2">Uncharacterized protein</fullName>
    </submittedName>
</protein>
<evidence type="ECO:0000256" key="1">
    <source>
        <dbReference type="SAM" id="MobiDB-lite"/>
    </source>
</evidence>
<keyword evidence="3" id="KW-1185">Reference proteome</keyword>
<organism evidence="2 3">
    <name type="scientific">Candidatus Nitronereus thalassa</name>
    <dbReference type="NCBI Taxonomy" id="3020898"/>
    <lineage>
        <taxon>Bacteria</taxon>
        <taxon>Pseudomonadati</taxon>
        <taxon>Nitrospirota</taxon>
        <taxon>Nitrospiria</taxon>
        <taxon>Nitrospirales</taxon>
        <taxon>Nitrospiraceae</taxon>
        <taxon>Candidatus Nitronereus</taxon>
    </lineage>
</organism>
<feature type="compositionally biased region" description="Basic residues" evidence="1">
    <location>
        <begin position="1"/>
        <end position="10"/>
    </location>
</feature>
<accession>A0ABU3K9C7</accession>
<comment type="caution">
    <text evidence="2">The sequence shown here is derived from an EMBL/GenBank/DDBJ whole genome shotgun (WGS) entry which is preliminary data.</text>
</comment>
<evidence type="ECO:0000313" key="3">
    <source>
        <dbReference type="Proteomes" id="UP001250932"/>
    </source>
</evidence>
<dbReference type="Proteomes" id="UP001250932">
    <property type="component" value="Unassembled WGS sequence"/>
</dbReference>